<dbReference type="AlphaFoldDB" id="A0A0A8YH46"/>
<reference evidence="1" key="2">
    <citation type="journal article" date="2015" name="Data Brief">
        <title>Shoot transcriptome of the giant reed, Arundo donax.</title>
        <authorList>
            <person name="Barrero R.A."/>
            <person name="Guerrero F.D."/>
            <person name="Moolhuijzen P."/>
            <person name="Goolsby J.A."/>
            <person name="Tidwell J."/>
            <person name="Bellgard S.E."/>
            <person name="Bellgard M.I."/>
        </authorList>
    </citation>
    <scope>NUCLEOTIDE SEQUENCE</scope>
    <source>
        <tissue evidence="1">Shoot tissue taken approximately 20 cm above the soil surface</tissue>
    </source>
</reference>
<sequence length="187" mass="21160">MVFAVSCKPDDHASWATSPGLRTRLLYSLRPSFLLTETFFRTNKHSSGDNIISIHCHACPSHVETNFPCIHAVKFVSLIFILEFWRSHAIVHQIFSHSPCFAPDFLCLQHMNCRCCCQLMVMIRYKLCQTVLAISGQFNGHACGAPNSCFRTWAFCFLGALLLFSKTLSRADKSPPCDYVLRCCPEC</sequence>
<evidence type="ECO:0000313" key="1">
    <source>
        <dbReference type="EMBL" id="JAD25734.1"/>
    </source>
</evidence>
<reference evidence="1" key="1">
    <citation type="submission" date="2014-09" db="EMBL/GenBank/DDBJ databases">
        <authorList>
            <person name="Magalhaes I.L.F."/>
            <person name="Oliveira U."/>
            <person name="Santos F.R."/>
            <person name="Vidigal T.H.D.A."/>
            <person name="Brescovit A.D."/>
            <person name="Santos A.J."/>
        </authorList>
    </citation>
    <scope>NUCLEOTIDE SEQUENCE</scope>
    <source>
        <tissue evidence="1">Shoot tissue taken approximately 20 cm above the soil surface</tissue>
    </source>
</reference>
<organism evidence="1">
    <name type="scientific">Arundo donax</name>
    <name type="common">Giant reed</name>
    <name type="synonym">Donax arundinaceus</name>
    <dbReference type="NCBI Taxonomy" id="35708"/>
    <lineage>
        <taxon>Eukaryota</taxon>
        <taxon>Viridiplantae</taxon>
        <taxon>Streptophyta</taxon>
        <taxon>Embryophyta</taxon>
        <taxon>Tracheophyta</taxon>
        <taxon>Spermatophyta</taxon>
        <taxon>Magnoliopsida</taxon>
        <taxon>Liliopsida</taxon>
        <taxon>Poales</taxon>
        <taxon>Poaceae</taxon>
        <taxon>PACMAD clade</taxon>
        <taxon>Arundinoideae</taxon>
        <taxon>Arundineae</taxon>
        <taxon>Arundo</taxon>
    </lineage>
</organism>
<protein>
    <submittedName>
        <fullName evidence="1">Uncharacterized protein</fullName>
    </submittedName>
</protein>
<proteinExistence type="predicted"/>
<name>A0A0A8YH46_ARUDO</name>
<dbReference type="EMBL" id="GBRH01272161">
    <property type="protein sequence ID" value="JAD25734.1"/>
    <property type="molecule type" value="Transcribed_RNA"/>
</dbReference>
<accession>A0A0A8YH46</accession>